<feature type="site" description="Transition state stabilizer" evidence="9">
    <location>
        <position position="255"/>
    </location>
</feature>
<proteinExistence type="inferred from homology"/>
<keyword evidence="12" id="KW-1185">Reference proteome</keyword>
<evidence type="ECO:0000256" key="4">
    <source>
        <dbReference type="ARBA" id="ARBA00022679"/>
    </source>
</evidence>
<feature type="binding site" evidence="9">
    <location>
        <position position="90"/>
    </location>
    <ligand>
        <name>substrate</name>
    </ligand>
</feature>
<feature type="site" description="Transition state stabilizer" evidence="9">
    <location>
        <position position="33"/>
    </location>
</feature>
<dbReference type="InterPro" id="IPR036393">
    <property type="entry name" value="AceGlu_kinase-like_sf"/>
</dbReference>
<comment type="similarity">
    <text evidence="9">Belongs to the acetylglutamate kinase family. ArgB subfamily.</text>
</comment>
<comment type="function">
    <text evidence="9">Catalyzes the ATP-dependent phosphorylation of N-acetyl-L-glutamate.</text>
</comment>
<evidence type="ECO:0000313" key="12">
    <source>
        <dbReference type="Proteomes" id="UP000199657"/>
    </source>
</evidence>
<evidence type="ECO:0000256" key="3">
    <source>
        <dbReference type="ARBA" id="ARBA00022605"/>
    </source>
</evidence>
<keyword evidence="6 9" id="KW-0418">Kinase</keyword>
<dbReference type="SUPFAM" id="SSF53633">
    <property type="entry name" value="Carbamate kinase-like"/>
    <property type="match status" value="1"/>
</dbReference>
<dbReference type="EC" id="2.7.2.8" evidence="9"/>
<feature type="binding site" evidence="9">
    <location>
        <begin position="68"/>
        <end position="69"/>
    </location>
    <ligand>
        <name>substrate</name>
    </ligand>
</feature>
<dbReference type="GO" id="GO:0003991">
    <property type="term" value="F:acetylglutamate kinase activity"/>
    <property type="evidence" value="ECO:0007669"/>
    <property type="project" value="UniProtKB-UniRule"/>
</dbReference>
<evidence type="ECO:0000256" key="8">
    <source>
        <dbReference type="ARBA" id="ARBA00048141"/>
    </source>
</evidence>
<keyword evidence="4 9" id="KW-0808">Transferase</keyword>
<dbReference type="HAMAP" id="MF_00082">
    <property type="entry name" value="ArgB"/>
    <property type="match status" value="1"/>
</dbReference>
<keyword evidence="7 9" id="KW-0067">ATP-binding</keyword>
<comment type="subcellular location">
    <subcellularLocation>
        <location evidence="9">Cytoplasm</location>
    </subcellularLocation>
</comment>
<evidence type="ECO:0000256" key="9">
    <source>
        <dbReference type="HAMAP-Rule" id="MF_00082"/>
    </source>
</evidence>
<dbReference type="PANTHER" id="PTHR23342:SF0">
    <property type="entry name" value="N-ACETYLGLUTAMATE SYNTHASE, MITOCHONDRIAL"/>
    <property type="match status" value="1"/>
</dbReference>
<dbReference type="NCBIfam" id="TIGR00761">
    <property type="entry name" value="argB"/>
    <property type="match status" value="1"/>
</dbReference>
<dbReference type="UniPathway" id="UPA00068">
    <property type="reaction ID" value="UER00107"/>
</dbReference>
<keyword evidence="9" id="KW-0963">Cytoplasm</keyword>
<comment type="pathway">
    <text evidence="1 9">Amino-acid biosynthesis; L-arginine biosynthesis; N(2)-acetyl-L-ornithine from L-glutamate: step 2/4.</text>
</comment>
<evidence type="ECO:0000256" key="1">
    <source>
        <dbReference type="ARBA" id="ARBA00004828"/>
    </source>
</evidence>
<dbReference type="CDD" id="cd04250">
    <property type="entry name" value="AAK_NAGK-C"/>
    <property type="match status" value="1"/>
</dbReference>
<dbReference type="Proteomes" id="UP000199657">
    <property type="component" value="Unassembled WGS sequence"/>
</dbReference>
<dbReference type="InterPro" id="IPR004662">
    <property type="entry name" value="AcgluKinase_fam"/>
</dbReference>
<sequence length="299" mass="31592">MTTTTKTPAEVAEVLTEALPYIQRFHGKTIVVKFGGNAMVDEALKRSFARDIVLMKLVGFNPVVVHGGGPQIGELLDRIGKETRFVDGMRVTDAETMDVVEMVLGGLVNKEIVQLINAQGGRAVGLTGKDGGLIRARQLRLDGMGADTPGSELPDIGHVGEVASIDASVVNMLDTGEFIPVIAPIGVGDDGRGYNINADLVAGKLAEVLGAEKLILLTNTEGLLDKDGHLLTGLDAERVEELIQDGTIQGGMLPKIRCALESVQNGVRAAHIIDGRVTHAVLLELFTDRGVGTLIHGPS</sequence>
<dbReference type="GO" id="GO:0005524">
    <property type="term" value="F:ATP binding"/>
    <property type="evidence" value="ECO:0007669"/>
    <property type="project" value="UniProtKB-UniRule"/>
</dbReference>
<reference evidence="11 12" key="1">
    <citation type="submission" date="2016-10" db="EMBL/GenBank/DDBJ databases">
        <authorList>
            <person name="de Groot N.N."/>
        </authorList>
    </citation>
    <scope>NUCLEOTIDE SEQUENCE [LARGE SCALE GENOMIC DNA]</scope>
    <source>
        <strain evidence="11 12">CGMCC 1.6291</strain>
    </source>
</reference>
<evidence type="ECO:0000256" key="5">
    <source>
        <dbReference type="ARBA" id="ARBA00022741"/>
    </source>
</evidence>
<gene>
    <name evidence="9" type="primary">argB</name>
    <name evidence="11" type="ORF">SAMN04488052_11226</name>
</gene>
<keyword evidence="5 9" id="KW-0547">Nucleotide-binding</keyword>
<accession>A0A1H8VFH0</accession>
<dbReference type="Gene3D" id="3.40.1160.10">
    <property type="entry name" value="Acetylglutamate kinase-like"/>
    <property type="match status" value="1"/>
</dbReference>
<dbReference type="PIRSF" id="PIRSF000728">
    <property type="entry name" value="NAGK"/>
    <property type="match status" value="1"/>
</dbReference>
<feature type="domain" description="Aspartate/glutamate/uridylate kinase" evidence="10">
    <location>
        <begin position="28"/>
        <end position="274"/>
    </location>
</feature>
<dbReference type="InterPro" id="IPR041727">
    <property type="entry name" value="NAGK-C"/>
</dbReference>
<dbReference type="InterPro" id="IPR001048">
    <property type="entry name" value="Asp/Glu/Uridylate_kinase"/>
</dbReference>
<comment type="catalytic activity">
    <reaction evidence="8 9">
        <text>N-acetyl-L-glutamate + ATP = N-acetyl-L-glutamyl 5-phosphate + ADP</text>
        <dbReference type="Rhea" id="RHEA:14629"/>
        <dbReference type="ChEBI" id="CHEBI:30616"/>
        <dbReference type="ChEBI" id="CHEBI:44337"/>
        <dbReference type="ChEBI" id="CHEBI:57936"/>
        <dbReference type="ChEBI" id="CHEBI:456216"/>
        <dbReference type="EC" id="2.7.2.8"/>
    </reaction>
</comment>
<dbReference type="AlphaFoldDB" id="A0A1H8VFH0"/>
<protein>
    <recommendedName>
        <fullName evidence="9">Acetylglutamate kinase</fullName>
        <ecNumber evidence="9">2.7.2.8</ecNumber>
    </recommendedName>
    <alternativeName>
        <fullName evidence="9">N-acetyl-L-glutamate 5-phosphotransferase</fullName>
    </alternativeName>
    <alternativeName>
        <fullName evidence="9">NAG kinase</fullName>
        <shortName evidence="9">NAGK</shortName>
    </alternativeName>
</protein>
<evidence type="ECO:0000256" key="7">
    <source>
        <dbReference type="ARBA" id="ARBA00022840"/>
    </source>
</evidence>
<dbReference type="RefSeq" id="WP_091646013.1">
    <property type="nucleotide sequence ID" value="NZ_FOEG01000012.1"/>
</dbReference>
<evidence type="ECO:0000259" key="10">
    <source>
        <dbReference type="Pfam" id="PF00696"/>
    </source>
</evidence>
<dbReference type="FunFam" id="3.40.1160.10:FF:000004">
    <property type="entry name" value="Acetylglutamate kinase"/>
    <property type="match status" value="1"/>
</dbReference>
<evidence type="ECO:0000313" key="11">
    <source>
        <dbReference type="EMBL" id="SEP14145.1"/>
    </source>
</evidence>
<dbReference type="Pfam" id="PF00696">
    <property type="entry name" value="AA_kinase"/>
    <property type="match status" value="1"/>
</dbReference>
<dbReference type="GO" id="GO:0005737">
    <property type="term" value="C:cytoplasm"/>
    <property type="evidence" value="ECO:0007669"/>
    <property type="project" value="UniProtKB-SubCell"/>
</dbReference>
<dbReference type="OrthoDB" id="9803155at2"/>
<dbReference type="PANTHER" id="PTHR23342">
    <property type="entry name" value="N-ACETYLGLUTAMATE SYNTHASE"/>
    <property type="match status" value="1"/>
</dbReference>
<dbReference type="GO" id="GO:0042450">
    <property type="term" value="P:L-arginine biosynthetic process via ornithine"/>
    <property type="evidence" value="ECO:0007669"/>
    <property type="project" value="UniProtKB-UniRule"/>
</dbReference>
<keyword evidence="2 9" id="KW-0055">Arginine biosynthesis</keyword>
<evidence type="ECO:0000256" key="2">
    <source>
        <dbReference type="ARBA" id="ARBA00022571"/>
    </source>
</evidence>
<name>A0A1H8VFH0_9GAMM</name>
<dbReference type="InterPro" id="IPR037528">
    <property type="entry name" value="ArgB"/>
</dbReference>
<keyword evidence="3 9" id="KW-0028">Amino-acid biosynthesis</keyword>
<evidence type="ECO:0000256" key="6">
    <source>
        <dbReference type="ARBA" id="ARBA00022777"/>
    </source>
</evidence>
<organism evidence="11 12">
    <name type="scientific">Aquisalimonas asiatica</name>
    <dbReference type="NCBI Taxonomy" id="406100"/>
    <lineage>
        <taxon>Bacteria</taxon>
        <taxon>Pseudomonadati</taxon>
        <taxon>Pseudomonadota</taxon>
        <taxon>Gammaproteobacteria</taxon>
        <taxon>Chromatiales</taxon>
        <taxon>Ectothiorhodospiraceae</taxon>
        <taxon>Aquisalimonas</taxon>
    </lineage>
</organism>
<dbReference type="STRING" id="406100.SAMN04488052_11226"/>
<dbReference type="EMBL" id="FOEG01000012">
    <property type="protein sequence ID" value="SEP14145.1"/>
    <property type="molecule type" value="Genomic_DNA"/>
</dbReference>
<feature type="binding site" evidence="9">
    <location>
        <position position="195"/>
    </location>
    <ligand>
        <name>substrate</name>
    </ligand>
</feature>